<keyword evidence="4" id="KW-0732">Signal</keyword>
<evidence type="ECO:0000256" key="4">
    <source>
        <dbReference type="SAM" id="SignalP"/>
    </source>
</evidence>
<evidence type="ECO:0000313" key="7">
    <source>
        <dbReference type="Proteomes" id="UP001139971"/>
    </source>
</evidence>
<sequence>MRLKILVGMLCTACLPAMAADHIVQVGLGNTLTFTPANLTIKAGDTVTFQGVAGFHNVASNPGAVTAFRCGPNGCDGVGGGNGDPGGGTWSQTVAFPTTGTIGYFCEVHEGQAMTGVIQVDPVPVTLQSFDID</sequence>
<dbReference type="EMBL" id="JAOVZO020000018">
    <property type="protein sequence ID" value="MDC8014470.1"/>
    <property type="molecule type" value="Genomic_DNA"/>
</dbReference>
<dbReference type="InterPro" id="IPR000923">
    <property type="entry name" value="BlueCu_1"/>
</dbReference>
<keyword evidence="2 3" id="KW-0186">Copper</keyword>
<dbReference type="GO" id="GO:0009055">
    <property type="term" value="F:electron transfer activity"/>
    <property type="evidence" value="ECO:0007669"/>
    <property type="project" value="InterPro"/>
</dbReference>
<keyword evidence="1 3" id="KW-0479">Metal-binding</keyword>
<protein>
    <submittedName>
        <fullName evidence="6">Plastocyanin/azurin family copper-binding protein</fullName>
    </submittedName>
</protein>
<dbReference type="AlphaFoldDB" id="A0A9X3YNI2"/>
<dbReference type="InterPro" id="IPR008972">
    <property type="entry name" value="Cupredoxin"/>
</dbReference>
<organism evidence="6 7">
    <name type="scientific">Tahibacter soli</name>
    <dbReference type="NCBI Taxonomy" id="2983605"/>
    <lineage>
        <taxon>Bacteria</taxon>
        <taxon>Pseudomonadati</taxon>
        <taxon>Pseudomonadota</taxon>
        <taxon>Gammaproteobacteria</taxon>
        <taxon>Lysobacterales</taxon>
        <taxon>Rhodanobacteraceae</taxon>
        <taxon>Tahibacter</taxon>
    </lineage>
</organism>
<name>A0A9X3YNI2_9GAMM</name>
<dbReference type="Proteomes" id="UP001139971">
    <property type="component" value="Unassembled WGS sequence"/>
</dbReference>
<evidence type="ECO:0000313" key="6">
    <source>
        <dbReference type="EMBL" id="MDC8014470.1"/>
    </source>
</evidence>
<feature type="domain" description="Blue (type 1) copper" evidence="5">
    <location>
        <begin position="29"/>
        <end position="120"/>
    </location>
</feature>
<keyword evidence="7" id="KW-1185">Reference proteome</keyword>
<dbReference type="Pfam" id="PF00127">
    <property type="entry name" value="Copper-bind"/>
    <property type="match status" value="1"/>
</dbReference>
<comment type="caution">
    <text evidence="6">The sequence shown here is derived from an EMBL/GenBank/DDBJ whole genome shotgun (WGS) entry which is preliminary data.</text>
</comment>
<dbReference type="InterPro" id="IPR002387">
    <property type="entry name" value="Plastocyanin"/>
</dbReference>
<feature type="binding site" evidence="3">
    <location>
        <position position="109"/>
    </location>
    <ligand>
        <name>Cu cation</name>
        <dbReference type="ChEBI" id="CHEBI:23378"/>
    </ligand>
</feature>
<feature type="signal peptide" evidence="4">
    <location>
        <begin position="1"/>
        <end position="19"/>
    </location>
</feature>
<dbReference type="PRINTS" id="PR00157">
    <property type="entry name" value="PLASTOCYANIN"/>
</dbReference>
<comment type="cofactor">
    <cofactor evidence="3">
        <name>Cu(2+)</name>
        <dbReference type="ChEBI" id="CHEBI:29036"/>
    </cofactor>
    <text evidence="3">The crystal structure with reduced Cu(1+) has also been determined.</text>
</comment>
<evidence type="ECO:0000256" key="2">
    <source>
        <dbReference type="ARBA" id="ARBA00023008"/>
    </source>
</evidence>
<accession>A0A9X3YNI2</accession>
<dbReference type="GO" id="GO:0005507">
    <property type="term" value="F:copper ion binding"/>
    <property type="evidence" value="ECO:0007669"/>
    <property type="project" value="InterPro"/>
</dbReference>
<gene>
    <name evidence="6" type="ORF">OD750_018150</name>
</gene>
<evidence type="ECO:0000259" key="5">
    <source>
        <dbReference type="Pfam" id="PF00127"/>
    </source>
</evidence>
<proteinExistence type="predicted"/>
<feature type="binding site" evidence="3">
    <location>
        <position position="56"/>
    </location>
    <ligand>
        <name>Cu cation</name>
        <dbReference type="ChEBI" id="CHEBI:23378"/>
    </ligand>
</feature>
<dbReference type="RefSeq" id="WP_263544032.1">
    <property type="nucleotide sequence ID" value="NZ_JAOVZO020000018.1"/>
</dbReference>
<dbReference type="SUPFAM" id="SSF49503">
    <property type="entry name" value="Cupredoxins"/>
    <property type="match status" value="1"/>
</dbReference>
<feature type="chain" id="PRO_5040796397" evidence="4">
    <location>
        <begin position="20"/>
        <end position="133"/>
    </location>
</feature>
<feature type="binding site" evidence="3">
    <location>
        <position position="106"/>
    </location>
    <ligand>
        <name>Cu cation</name>
        <dbReference type="ChEBI" id="CHEBI:23378"/>
    </ligand>
</feature>
<dbReference type="Gene3D" id="2.60.40.420">
    <property type="entry name" value="Cupredoxins - blue copper proteins"/>
    <property type="match status" value="1"/>
</dbReference>
<reference evidence="6" key="1">
    <citation type="submission" date="2023-02" db="EMBL/GenBank/DDBJ databases">
        <title>Tahibacter soli sp. nov. isolated from soil.</title>
        <authorList>
            <person name="Baek J.H."/>
            <person name="Lee J.K."/>
            <person name="Choi D.G."/>
            <person name="Jeon C.O."/>
        </authorList>
    </citation>
    <scope>NUCLEOTIDE SEQUENCE</scope>
    <source>
        <strain evidence="6">BL</strain>
    </source>
</reference>
<evidence type="ECO:0000256" key="1">
    <source>
        <dbReference type="ARBA" id="ARBA00022723"/>
    </source>
</evidence>
<feature type="binding site" evidence="3">
    <location>
        <position position="114"/>
    </location>
    <ligand>
        <name>Cu cation</name>
        <dbReference type="ChEBI" id="CHEBI:23378"/>
    </ligand>
</feature>
<evidence type="ECO:0000256" key="3">
    <source>
        <dbReference type="PIRSR" id="PIRSR602387-1"/>
    </source>
</evidence>